<feature type="compositionally biased region" description="Polar residues" evidence="1">
    <location>
        <begin position="136"/>
        <end position="152"/>
    </location>
</feature>
<evidence type="ECO:0000313" key="2">
    <source>
        <dbReference type="EMBL" id="MPM51582.1"/>
    </source>
</evidence>
<reference evidence="2" key="1">
    <citation type="submission" date="2019-08" db="EMBL/GenBank/DDBJ databases">
        <authorList>
            <person name="Kucharzyk K."/>
            <person name="Murdoch R.W."/>
            <person name="Higgins S."/>
            <person name="Loffler F."/>
        </authorList>
    </citation>
    <scope>NUCLEOTIDE SEQUENCE</scope>
</reference>
<feature type="compositionally biased region" description="Basic and acidic residues" evidence="1">
    <location>
        <begin position="58"/>
        <end position="68"/>
    </location>
</feature>
<gene>
    <name evidence="2" type="ORF">SDC9_98331</name>
</gene>
<name>A0A645AEF7_9ZZZZ</name>
<evidence type="ECO:0000256" key="1">
    <source>
        <dbReference type="SAM" id="MobiDB-lite"/>
    </source>
</evidence>
<feature type="region of interest" description="Disordered" evidence="1">
    <location>
        <begin position="50"/>
        <end position="121"/>
    </location>
</feature>
<feature type="region of interest" description="Disordered" evidence="1">
    <location>
        <begin position="136"/>
        <end position="164"/>
    </location>
</feature>
<dbReference type="EMBL" id="VSSQ01013478">
    <property type="protein sequence ID" value="MPM51582.1"/>
    <property type="molecule type" value="Genomic_DNA"/>
</dbReference>
<feature type="compositionally biased region" description="Basic and acidic residues" evidence="1">
    <location>
        <begin position="83"/>
        <end position="121"/>
    </location>
</feature>
<accession>A0A645AEF7</accession>
<proteinExistence type="predicted"/>
<sequence>MPGLELGYLDGCSFPFLLEGTDNLWKAEQADHDRDELDVGHQVNIAETETGKGIHGVQADHGDQKAQDAADPSLQGVSLGRESATDHDAEDGEQKELPAGKLERHAGEKRGKGKHKDYTEQCTKHAGRGCKEDCMSSISTSCHGKPIQSSGCTGRGSGDVQQDC</sequence>
<dbReference type="AlphaFoldDB" id="A0A645AEF7"/>
<organism evidence="2">
    <name type="scientific">bioreactor metagenome</name>
    <dbReference type="NCBI Taxonomy" id="1076179"/>
    <lineage>
        <taxon>unclassified sequences</taxon>
        <taxon>metagenomes</taxon>
        <taxon>ecological metagenomes</taxon>
    </lineage>
</organism>
<comment type="caution">
    <text evidence="2">The sequence shown here is derived from an EMBL/GenBank/DDBJ whole genome shotgun (WGS) entry which is preliminary data.</text>
</comment>
<protein>
    <submittedName>
        <fullName evidence="2">Uncharacterized protein</fullName>
    </submittedName>
</protein>